<feature type="transmembrane region" description="Helical" evidence="8">
    <location>
        <begin position="198"/>
        <end position="216"/>
    </location>
</feature>
<dbReference type="RefSeq" id="WP_084430199.1">
    <property type="nucleotide sequence ID" value="NZ_FWXV01000005.1"/>
</dbReference>
<dbReference type="Pfam" id="PF01032">
    <property type="entry name" value="FecCD"/>
    <property type="match status" value="1"/>
</dbReference>
<protein>
    <submittedName>
        <fullName evidence="9">Iron complex transport system permease protein</fullName>
    </submittedName>
</protein>
<gene>
    <name evidence="9" type="ORF">SAMN05661093_06020</name>
</gene>
<accession>A0A1Y5XWK3</accession>
<reference evidence="9 10" key="1">
    <citation type="submission" date="2017-04" db="EMBL/GenBank/DDBJ databases">
        <authorList>
            <person name="Afonso C.L."/>
            <person name="Miller P.J."/>
            <person name="Scott M.A."/>
            <person name="Spackman E."/>
            <person name="Goraichik I."/>
            <person name="Dimitrov K.M."/>
            <person name="Suarez D.L."/>
            <person name="Swayne D.E."/>
        </authorList>
    </citation>
    <scope>NUCLEOTIDE SEQUENCE [LARGE SCALE GENOMIC DNA]</scope>
    <source>
        <strain evidence="9 10">DSM 43828</strain>
    </source>
</reference>
<dbReference type="InterPro" id="IPR037294">
    <property type="entry name" value="ABC_BtuC-like"/>
</dbReference>
<feature type="transmembrane region" description="Helical" evidence="8">
    <location>
        <begin position="21"/>
        <end position="41"/>
    </location>
</feature>
<keyword evidence="3" id="KW-0813">Transport</keyword>
<feature type="transmembrane region" description="Helical" evidence="8">
    <location>
        <begin position="284"/>
        <end position="305"/>
    </location>
</feature>
<dbReference type="GO" id="GO:0022857">
    <property type="term" value="F:transmembrane transporter activity"/>
    <property type="evidence" value="ECO:0007669"/>
    <property type="project" value="InterPro"/>
</dbReference>
<evidence type="ECO:0000256" key="7">
    <source>
        <dbReference type="ARBA" id="ARBA00023136"/>
    </source>
</evidence>
<feature type="transmembrane region" description="Helical" evidence="8">
    <location>
        <begin position="311"/>
        <end position="330"/>
    </location>
</feature>
<dbReference type="GO" id="GO:0033214">
    <property type="term" value="P:siderophore-iron import into cell"/>
    <property type="evidence" value="ECO:0007669"/>
    <property type="project" value="TreeGrafter"/>
</dbReference>
<dbReference type="InterPro" id="IPR000522">
    <property type="entry name" value="ABC_transptr_permease_BtuC"/>
</dbReference>
<feature type="transmembrane region" description="Helical" evidence="8">
    <location>
        <begin position="130"/>
        <end position="146"/>
    </location>
</feature>
<evidence type="ECO:0000313" key="9">
    <source>
        <dbReference type="EMBL" id="SMD19039.1"/>
    </source>
</evidence>
<evidence type="ECO:0000256" key="8">
    <source>
        <dbReference type="SAM" id="Phobius"/>
    </source>
</evidence>
<dbReference type="SUPFAM" id="SSF81345">
    <property type="entry name" value="ABC transporter involved in vitamin B12 uptake, BtuC"/>
    <property type="match status" value="1"/>
</dbReference>
<evidence type="ECO:0000256" key="2">
    <source>
        <dbReference type="ARBA" id="ARBA00007935"/>
    </source>
</evidence>
<proteinExistence type="inferred from homology"/>
<name>A0A1Y5XWK3_KIBAR</name>
<feature type="transmembrane region" description="Helical" evidence="8">
    <location>
        <begin position="153"/>
        <end position="178"/>
    </location>
</feature>
<comment type="similarity">
    <text evidence="2">Belongs to the binding-protein-dependent transport system permease family. FecCD subfamily.</text>
</comment>
<dbReference type="EMBL" id="FWXV01000005">
    <property type="protein sequence ID" value="SMD19039.1"/>
    <property type="molecule type" value="Genomic_DNA"/>
</dbReference>
<dbReference type="CDD" id="cd06550">
    <property type="entry name" value="TM_ABC_iron-siderophores_like"/>
    <property type="match status" value="1"/>
</dbReference>
<dbReference type="AlphaFoldDB" id="A0A1Y5XWK3"/>
<evidence type="ECO:0000256" key="6">
    <source>
        <dbReference type="ARBA" id="ARBA00022989"/>
    </source>
</evidence>
<feature type="transmembrane region" description="Helical" evidence="8">
    <location>
        <begin position="73"/>
        <end position="91"/>
    </location>
</feature>
<evidence type="ECO:0000313" key="10">
    <source>
        <dbReference type="Proteomes" id="UP000192674"/>
    </source>
</evidence>
<sequence>MTRLVVRPATAVSFTLHRRGIVTGGGLVVALVLAVVASLSIGSTFVEPGDVLRAVFDIPTWAEKVVELRTPRIVLAMVIGAALGLAGALLQGVSRNPLASPDVIGISQGAGLAATIVIVAGAPIAVLPPLALLGGLGAAAVVLLFGSVRANRFVLAGIAVAVALKALTEIVIIGAAPIDGQRAQVWLVGTLAGWGYDEALVVAIVIAVLTPVLFWAGRALDTSALSDDVARAIGVRVGPRRLVMALSGVILAAFATSQVGSVDFVALAAPQIARTLAKAERPPLFCAALTGALLTVVADTAARTVFAPTQLPVGVLTAAFGGVYLVWLLVRRKR</sequence>
<dbReference type="OrthoDB" id="4455417at2"/>
<evidence type="ECO:0000256" key="5">
    <source>
        <dbReference type="ARBA" id="ARBA00022692"/>
    </source>
</evidence>
<keyword evidence="6 8" id="KW-1133">Transmembrane helix</keyword>
<comment type="subcellular location">
    <subcellularLocation>
        <location evidence="1">Cell membrane</location>
        <topology evidence="1">Multi-pass membrane protein</topology>
    </subcellularLocation>
</comment>
<evidence type="ECO:0000256" key="3">
    <source>
        <dbReference type="ARBA" id="ARBA00022448"/>
    </source>
</evidence>
<evidence type="ECO:0000256" key="4">
    <source>
        <dbReference type="ARBA" id="ARBA00022475"/>
    </source>
</evidence>
<keyword evidence="4" id="KW-1003">Cell membrane</keyword>
<dbReference type="PANTHER" id="PTHR30472:SF24">
    <property type="entry name" value="FERRIC ENTEROBACTIN TRANSPORT SYSTEM PERMEASE PROTEIN FEPG"/>
    <property type="match status" value="1"/>
</dbReference>
<feature type="transmembrane region" description="Helical" evidence="8">
    <location>
        <begin position="103"/>
        <end position="124"/>
    </location>
</feature>
<evidence type="ECO:0000256" key="1">
    <source>
        <dbReference type="ARBA" id="ARBA00004651"/>
    </source>
</evidence>
<organism evidence="9 10">
    <name type="scientific">Kibdelosporangium aridum</name>
    <dbReference type="NCBI Taxonomy" id="2030"/>
    <lineage>
        <taxon>Bacteria</taxon>
        <taxon>Bacillati</taxon>
        <taxon>Actinomycetota</taxon>
        <taxon>Actinomycetes</taxon>
        <taxon>Pseudonocardiales</taxon>
        <taxon>Pseudonocardiaceae</taxon>
        <taxon>Kibdelosporangium</taxon>
    </lineage>
</organism>
<keyword evidence="5 8" id="KW-0812">Transmembrane</keyword>
<dbReference type="Gene3D" id="1.10.3470.10">
    <property type="entry name" value="ABC transporter involved in vitamin B12 uptake, BtuC"/>
    <property type="match status" value="1"/>
</dbReference>
<keyword evidence="7 8" id="KW-0472">Membrane</keyword>
<dbReference type="GO" id="GO:0005886">
    <property type="term" value="C:plasma membrane"/>
    <property type="evidence" value="ECO:0007669"/>
    <property type="project" value="UniProtKB-SubCell"/>
</dbReference>
<dbReference type="Proteomes" id="UP000192674">
    <property type="component" value="Unassembled WGS sequence"/>
</dbReference>
<keyword evidence="10" id="KW-1185">Reference proteome</keyword>
<dbReference type="PANTHER" id="PTHR30472">
    <property type="entry name" value="FERRIC ENTEROBACTIN TRANSPORT SYSTEM PERMEASE PROTEIN"/>
    <property type="match status" value="1"/>
</dbReference>